<dbReference type="Proteomes" id="UP001497602">
    <property type="component" value="Unassembled WGS sequence"/>
</dbReference>
<dbReference type="Gene3D" id="2.30.39.10">
    <property type="entry name" value="Alpha-1-antitrypsin, domain 1"/>
    <property type="match status" value="1"/>
</dbReference>
<dbReference type="EMBL" id="CAXJRC010000006">
    <property type="protein sequence ID" value="CAL2105404.1"/>
    <property type="molecule type" value="Genomic_DNA"/>
</dbReference>
<dbReference type="RefSeq" id="WP_348737254.1">
    <property type="nucleotide sequence ID" value="NZ_CAXJRC010000006.1"/>
</dbReference>
<sequence length="699" mass="81424">MQKYILSLFKLLYTQNNNVVISPYCLELLLNILAEGAVGETRKEILKLIEVEEGYIKELAEKNKKLVNQNQNTRIEQENTIYHIPELEVNTGYRKNIAEKFPLKIEVNKSKDLQVNFIIESVFGIKALWAERFYELPSSESFKLSTGEEIEALYVCQSNVYGENTTKYFKTSTYQAIQIPLQDKNLNVEIYLPNTYNGLQKMITSLNSEVLSGKQFKKIDAIEVYLPKFKVNFDFELQKYKKELGISNIFETSYDYKNLFKDNELIEIVKVTQKNDFELTEKGIEGKSITRAGGIAGGIPEPQKYIVFEASHSFLYVVRDITTESILFLGTVDEPIDNRITKVQYNQKELATFIQNEHSITDKTSLLLTIIAIEKIINLFKIENKFTTWLVNVLWRMIEKFGTGEYDRLIKVISDIDVYSGQMPTDKQELIEDLKSLRKEKSYEIFEVIRLLLSRYESSNVLSNVYFIEENLGMLNDLDIQLPSFNLIKQFEDESSNTESKEIIYRIDQFFENPIPVVIPTEKELLKRKQEKIIRQLKPKTLHVTIRGLTYFGLISLQKIFDKYQYNIPELNTWINEYQKIITDASTLESLKKKVDEFSMRMDEQTGFYNVSSFIEDTVYKKVILEYPEIEKILSVVSEIPTLINYIDSSWGLTSSIMHSCESVFKELLKHNIELTFFNDFLQYKIEENNIIGSPISIS</sequence>
<dbReference type="SMART" id="SM00093">
    <property type="entry name" value="SERPIN"/>
    <property type="match status" value="1"/>
</dbReference>
<dbReference type="InterPro" id="IPR023796">
    <property type="entry name" value="Serpin_dom"/>
</dbReference>
<dbReference type="InterPro" id="IPR042178">
    <property type="entry name" value="Serpin_sf_1"/>
</dbReference>
<dbReference type="Pfam" id="PF00079">
    <property type="entry name" value="Serpin"/>
    <property type="match status" value="2"/>
</dbReference>
<gene>
    <name evidence="3" type="ORF">T190115A13A_150035</name>
</gene>
<protein>
    <recommendedName>
        <fullName evidence="2">Serpin domain-containing protein</fullName>
    </recommendedName>
</protein>
<accession>A0ABP1FAN6</accession>
<keyword evidence="4" id="KW-1185">Reference proteome</keyword>
<dbReference type="CDD" id="cd00172">
    <property type="entry name" value="serpin"/>
    <property type="match status" value="1"/>
</dbReference>
<reference evidence="3 4" key="1">
    <citation type="submission" date="2024-05" db="EMBL/GenBank/DDBJ databases">
        <authorList>
            <person name="Duchaud E."/>
        </authorList>
    </citation>
    <scope>NUCLEOTIDE SEQUENCE [LARGE SCALE GENOMIC DNA]</scope>
    <source>
        <strain evidence="3">Ena-SAMPLE-TAB-13-05-2024-13:56:06:370-140305</strain>
    </source>
</reference>
<dbReference type="Gene3D" id="3.30.497.10">
    <property type="entry name" value="Antithrombin, subunit I, domain 2"/>
    <property type="match status" value="2"/>
</dbReference>
<comment type="caution">
    <text evidence="3">The sequence shown here is derived from an EMBL/GenBank/DDBJ whole genome shotgun (WGS) entry which is preliminary data.</text>
</comment>
<evidence type="ECO:0000259" key="2">
    <source>
        <dbReference type="SMART" id="SM00093"/>
    </source>
</evidence>
<dbReference type="SUPFAM" id="SSF56574">
    <property type="entry name" value="Serpins"/>
    <property type="match status" value="1"/>
</dbReference>
<dbReference type="InterPro" id="IPR000215">
    <property type="entry name" value="Serpin_fam"/>
</dbReference>
<dbReference type="PANTHER" id="PTHR11461">
    <property type="entry name" value="SERINE PROTEASE INHIBITOR, SERPIN"/>
    <property type="match status" value="1"/>
</dbReference>
<feature type="domain" description="Serpin" evidence="2">
    <location>
        <begin position="6"/>
        <end position="335"/>
    </location>
</feature>
<name>A0ABP1FAN6_9FLAO</name>
<organism evidence="3 4">
    <name type="scientific">Tenacibaculum vairaonense</name>
    <dbReference type="NCBI Taxonomy" id="3137860"/>
    <lineage>
        <taxon>Bacteria</taxon>
        <taxon>Pseudomonadati</taxon>
        <taxon>Bacteroidota</taxon>
        <taxon>Flavobacteriia</taxon>
        <taxon>Flavobacteriales</taxon>
        <taxon>Flavobacteriaceae</taxon>
        <taxon>Tenacibaculum</taxon>
    </lineage>
</organism>
<proteinExistence type="inferred from homology"/>
<comment type="similarity">
    <text evidence="1">Belongs to the serpin family.</text>
</comment>
<dbReference type="InterPro" id="IPR042185">
    <property type="entry name" value="Serpin_sf_2"/>
</dbReference>
<evidence type="ECO:0000313" key="4">
    <source>
        <dbReference type="Proteomes" id="UP001497602"/>
    </source>
</evidence>
<evidence type="ECO:0000256" key="1">
    <source>
        <dbReference type="RuleBase" id="RU000411"/>
    </source>
</evidence>
<dbReference type="InterPro" id="IPR036186">
    <property type="entry name" value="Serpin_sf"/>
</dbReference>
<dbReference type="PANTHER" id="PTHR11461:SF211">
    <property type="entry name" value="GH10112P-RELATED"/>
    <property type="match status" value="1"/>
</dbReference>
<evidence type="ECO:0000313" key="3">
    <source>
        <dbReference type="EMBL" id="CAL2105404.1"/>
    </source>
</evidence>